<evidence type="ECO:0000313" key="3">
    <source>
        <dbReference type="Proteomes" id="UP000293535"/>
    </source>
</evidence>
<name>A0A482SYG3_HALHI</name>
<evidence type="ECO:0000313" key="2">
    <source>
        <dbReference type="EMBL" id="RYJ08001.1"/>
    </source>
</evidence>
<dbReference type="AlphaFoldDB" id="A0A482SYG3"/>
<evidence type="ECO:0000256" key="1">
    <source>
        <dbReference type="SAM" id="MobiDB-lite"/>
    </source>
</evidence>
<dbReference type="Proteomes" id="UP000293535">
    <property type="component" value="Unassembled WGS sequence"/>
</dbReference>
<gene>
    <name evidence="2" type="ORF">ELS20_17840</name>
</gene>
<reference evidence="2 3" key="1">
    <citation type="submission" date="2018-12" db="EMBL/GenBank/DDBJ databases">
        <title>Draft genome sequence of Haloarcula hispinica strain 18.1, an halophilic archaeon isolated from Chott El Jerid of Southern Tunisia.</title>
        <authorList>
            <person name="Najjari A."/>
            <person name="Ben Dhia O."/>
            <person name="Ferjani R."/>
            <person name="Mahjoubi M."/>
            <person name="Sghaier H."/>
            <person name="Elshahed M."/>
            <person name="Ouzari H.I."/>
            <person name="Cherid A."/>
            <person name="Youssef N."/>
        </authorList>
    </citation>
    <scope>NUCLEOTIDE SEQUENCE [LARGE SCALE GENOMIC DNA]</scope>
    <source>
        <strain evidence="2 3">18.1</strain>
    </source>
</reference>
<accession>A0A482SYG3</accession>
<feature type="compositionally biased region" description="Low complexity" evidence="1">
    <location>
        <begin position="45"/>
        <end position="57"/>
    </location>
</feature>
<dbReference type="EMBL" id="RZIG01000004">
    <property type="protein sequence ID" value="RYJ08001.1"/>
    <property type="molecule type" value="Genomic_DNA"/>
</dbReference>
<feature type="region of interest" description="Disordered" evidence="1">
    <location>
        <begin position="34"/>
        <end position="60"/>
    </location>
</feature>
<sequence>MADDTTDIESPTRREYVKYGGTVLSAGLLAGCTGDAERGTGSAPTEAVTETDTTTADGSYSVSMSPMGAVTFDSPPETVFTRLTHHADMALALGRGDTVTAMHAP</sequence>
<proteinExistence type="predicted"/>
<organism evidence="2 3">
    <name type="scientific">Haloarcula hispanica</name>
    <dbReference type="NCBI Taxonomy" id="51589"/>
    <lineage>
        <taxon>Archaea</taxon>
        <taxon>Methanobacteriati</taxon>
        <taxon>Methanobacteriota</taxon>
        <taxon>Stenosarchaea group</taxon>
        <taxon>Halobacteria</taxon>
        <taxon>Halobacteriales</taxon>
        <taxon>Haloarculaceae</taxon>
        <taxon>Haloarcula</taxon>
    </lineage>
</organism>
<feature type="non-terminal residue" evidence="2">
    <location>
        <position position="105"/>
    </location>
</feature>
<comment type="caution">
    <text evidence="2">The sequence shown here is derived from an EMBL/GenBank/DDBJ whole genome shotgun (WGS) entry which is preliminary data.</text>
</comment>
<protein>
    <submittedName>
        <fullName evidence="2">ABC transporter substrate-binding protein</fullName>
    </submittedName>
</protein>